<dbReference type="InterPro" id="IPR054193">
    <property type="entry name" value="DUF6898"/>
</dbReference>
<dbReference type="OrthoDB" id="7362394at2"/>
<dbReference type="AlphaFoldDB" id="A0A0H2MAI2"/>
<feature type="domain" description="DUF6898" evidence="1">
    <location>
        <begin position="6"/>
        <end position="60"/>
    </location>
</feature>
<keyword evidence="3" id="KW-1185">Reference proteome</keyword>
<name>A0A0H2MAI2_9PROT</name>
<comment type="caution">
    <text evidence="2">The sequence shown here is derived from an EMBL/GenBank/DDBJ whole genome shotgun (WGS) entry which is preliminary data.</text>
</comment>
<dbReference type="EMBL" id="LAQL01000016">
    <property type="protein sequence ID" value="KLN59353.1"/>
    <property type="molecule type" value="Genomic_DNA"/>
</dbReference>
<reference evidence="2 3" key="1">
    <citation type="submission" date="2015-03" db="EMBL/GenBank/DDBJ databases">
        <title>Genome Sequence of Kiloniella spongiae MEBiC09566, isolated from a marine sponge.</title>
        <authorList>
            <person name="Shao Z."/>
            <person name="Wang L."/>
            <person name="Li X."/>
        </authorList>
    </citation>
    <scope>NUCLEOTIDE SEQUENCE [LARGE SCALE GENOMIC DNA]</scope>
    <source>
        <strain evidence="2 3">MEBiC09566</strain>
    </source>
</reference>
<evidence type="ECO:0000313" key="3">
    <source>
        <dbReference type="Proteomes" id="UP000035444"/>
    </source>
</evidence>
<dbReference type="STRING" id="1489064.WH96_17790"/>
<dbReference type="Proteomes" id="UP000035444">
    <property type="component" value="Unassembled WGS sequence"/>
</dbReference>
<dbReference type="Pfam" id="PF21839">
    <property type="entry name" value="DUF6898"/>
    <property type="match status" value="1"/>
</dbReference>
<accession>A0A0H2MAI2</accession>
<proteinExistence type="predicted"/>
<organism evidence="2 3">
    <name type="scientific">Kiloniella spongiae</name>
    <dbReference type="NCBI Taxonomy" id="1489064"/>
    <lineage>
        <taxon>Bacteria</taxon>
        <taxon>Pseudomonadati</taxon>
        <taxon>Pseudomonadota</taxon>
        <taxon>Alphaproteobacteria</taxon>
        <taxon>Rhodospirillales</taxon>
        <taxon>Kiloniellaceae</taxon>
        <taxon>Kiloniella</taxon>
    </lineage>
</organism>
<dbReference type="RefSeq" id="WP_047765585.1">
    <property type="nucleotide sequence ID" value="NZ_LAQL01000016.1"/>
</dbReference>
<gene>
    <name evidence="2" type="ORF">WH96_17790</name>
</gene>
<evidence type="ECO:0000259" key="1">
    <source>
        <dbReference type="Pfam" id="PF21839"/>
    </source>
</evidence>
<evidence type="ECO:0000313" key="2">
    <source>
        <dbReference type="EMBL" id="KLN59353.1"/>
    </source>
</evidence>
<protein>
    <recommendedName>
        <fullName evidence="1">DUF6898 domain-containing protein</fullName>
    </recommendedName>
</protein>
<sequence>MHSLDHGVIIEFSRMGAYIKVSAFHEASMTEVSIVGDPKETEQKLKQTVLKKLNYVLNKENNKKLDQNAPKKDRRGGIIV</sequence>